<evidence type="ECO:0000313" key="3">
    <source>
        <dbReference type="EMBL" id="MBE1561711.1"/>
    </source>
</evidence>
<evidence type="ECO:0000256" key="1">
    <source>
        <dbReference type="SAM" id="Phobius"/>
    </source>
</evidence>
<accession>A0ABR9KI68</accession>
<organism evidence="3 4">
    <name type="scientific">Nonomuraea africana</name>
    <dbReference type="NCBI Taxonomy" id="46171"/>
    <lineage>
        <taxon>Bacteria</taxon>
        <taxon>Bacillati</taxon>
        <taxon>Actinomycetota</taxon>
        <taxon>Actinomycetes</taxon>
        <taxon>Streptosporangiales</taxon>
        <taxon>Streptosporangiaceae</taxon>
        <taxon>Nonomuraea</taxon>
    </lineage>
</organism>
<evidence type="ECO:0000259" key="2">
    <source>
        <dbReference type="Pfam" id="PF26604"/>
    </source>
</evidence>
<gene>
    <name evidence="3" type="ORF">H4W81_004490</name>
</gene>
<dbReference type="RefSeq" id="WP_192776587.1">
    <property type="nucleotide sequence ID" value="NZ_BAAASY010000011.1"/>
</dbReference>
<name>A0ABR9KI68_9ACTN</name>
<keyword evidence="1" id="KW-1133">Transmembrane helix</keyword>
<protein>
    <recommendedName>
        <fullName evidence="2">CBU-0592-like domain-containing protein</fullName>
    </recommendedName>
</protein>
<feature type="transmembrane region" description="Helical" evidence="1">
    <location>
        <begin position="54"/>
        <end position="76"/>
    </location>
</feature>
<feature type="domain" description="CBU-0592-like" evidence="2">
    <location>
        <begin position="6"/>
        <end position="76"/>
    </location>
</feature>
<sequence>MDLLVAAVGWIGAGLMLYGYARVSAGRMAGDGLPYQLTNLVGSLALMVNTAYNAAWPSALLNVVWAAIGAVAIFRLREAVR</sequence>
<proteinExistence type="predicted"/>
<dbReference type="Pfam" id="PF26604">
    <property type="entry name" value="CBU_0592"/>
    <property type="match status" value="1"/>
</dbReference>
<reference evidence="3 4" key="1">
    <citation type="submission" date="2020-10" db="EMBL/GenBank/DDBJ databases">
        <title>Sequencing the genomes of 1000 actinobacteria strains.</title>
        <authorList>
            <person name="Klenk H.-P."/>
        </authorList>
    </citation>
    <scope>NUCLEOTIDE SEQUENCE [LARGE SCALE GENOMIC DNA]</scope>
    <source>
        <strain evidence="3 4">DSM 43748</strain>
    </source>
</reference>
<dbReference type="NCBIfam" id="NF047864">
    <property type="entry name" value="CBU_0592_membra"/>
    <property type="match status" value="1"/>
</dbReference>
<keyword evidence="1" id="KW-0812">Transmembrane</keyword>
<keyword evidence="4" id="KW-1185">Reference proteome</keyword>
<dbReference type="InterPro" id="IPR058058">
    <property type="entry name" value="CBU_0592-like"/>
</dbReference>
<keyword evidence="1" id="KW-0472">Membrane</keyword>
<dbReference type="EMBL" id="JADBEF010000001">
    <property type="protein sequence ID" value="MBE1561711.1"/>
    <property type="molecule type" value="Genomic_DNA"/>
</dbReference>
<evidence type="ECO:0000313" key="4">
    <source>
        <dbReference type="Proteomes" id="UP000661607"/>
    </source>
</evidence>
<comment type="caution">
    <text evidence="3">The sequence shown here is derived from an EMBL/GenBank/DDBJ whole genome shotgun (WGS) entry which is preliminary data.</text>
</comment>
<dbReference type="Proteomes" id="UP000661607">
    <property type="component" value="Unassembled WGS sequence"/>
</dbReference>